<evidence type="ECO:0000256" key="5">
    <source>
        <dbReference type="SAM" id="SignalP"/>
    </source>
</evidence>
<comment type="similarity">
    <text evidence="2">Belongs to the bacterial solute-binding protein SsuA/TauA family.</text>
</comment>
<keyword evidence="4 5" id="KW-0732">Signal</keyword>
<keyword evidence="3" id="KW-0813">Transport</keyword>
<evidence type="ECO:0000313" key="8">
    <source>
        <dbReference type="Proteomes" id="UP000632222"/>
    </source>
</evidence>
<dbReference type="RefSeq" id="WP_189002666.1">
    <property type="nucleotide sequence ID" value="NZ_BMOD01000006.1"/>
</dbReference>
<evidence type="ECO:0000256" key="3">
    <source>
        <dbReference type="ARBA" id="ARBA00022448"/>
    </source>
</evidence>
<dbReference type="InterPro" id="IPR015168">
    <property type="entry name" value="SsuA/THI5"/>
</dbReference>
<dbReference type="Gene3D" id="3.40.190.10">
    <property type="entry name" value="Periplasmic binding protein-like II"/>
    <property type="match status" value="2"/>
</dbReference>
<protein>
    <submittedName>
        <fullName evidence="7">Sulfonate ABC transporter substrate-binding protein</fullName>
    </submittedName>
</protein>
<dbReference type="EMBL" id="BMOD01000006">
    <property type="protein sequence ID" value="GGJ34905.1"/>
    <property type="molecule type" value="Genomic_DNA"/>
</dbReference>
<sequence length="322" mass="35087">MKKQFLAALSLIALGSIAHAEDVVFKIGYQKGGLPVALKSLGWLDTAAKQGIKFEWYLFPAGPQLLEAERAGAIDFGSTGDTPSIFALAAGTPIRYVGITKNTDPKGSAILVPKDSPIKSIKDLKGKKVALQRGSAAHYLIQLALQEEKLDLNDVEIVNLPPAEARGALEGKAVDAWVIWDPFYAIAQAGGNVRVIRDSKGLIDGVGYWITVDRVLKDPGKKKALAYLLSELNRTAIWANKNKDKLVDLWFEDLGIPRDILKTVLLRSGDYNITAFPNSQLKYLQKEADTFYQLGVLPNKLNLTSEVIGKVPFSKNLSATGK</sequence>
<dbReference type="InterPro" id="IPR001638">
    <property type="entry name" value="Solute-binding_3/MltF_N"/>
</dbReference>
<feature type="signal peptide" evidence="5">
    <location>
        <begin position="1"/>
        <end position="20"/>
    </location>
</feature>
<evidence type="ECO:0000256" key="2">
    <source>
        <dbReference type="ARBA" id="ARBA00010742"/>
    </source>
</evidence>
<dbReference type="Pfam" id="PF09084">
    <property type="entry name" value="NMT1"/>
    <property type="match status" value="1"/>
</dbReference>
<accession>A0ABQ2D1B2</accession>
<reference evidence="8" key="1">
    <citation type="journal article" date="2019" name="Int. J. Syst. Evol. Microbiol.">
        <title>The Global Catalogue of Microorganisms (GCM) 10K type strain sequencing project: providing services to taxonomists for standard genome sequencing and annotation.</title>
        <authorList>
            <consortium name="The Broad Institute Genomics Platform"/>
            <consortium name="The Broad Institute Genome Sequencing Center for Infectious Disease"/>
            <person name="Wu L."/>
            <person name="Ma J."/>
        </authorList>
    </citation>
    <scope>NUCLEOTIDE SEQUENCE [LARGE SCALE GENOMIC DNA]</scope>
    <source>
        <strain evidence="8">JCM 14370</strain>
    </source>
</reference>
<comment type="subcellular location">
    <subcellularLocation>
        <location evidence="1">Periplasm</location>
    </subcellularLocation>
</comment>
<organism evidence="7 8">
    <name type="scientific">Deinococcus roseus</name>
    <dbReference type="NCBI Taxonomy" id="392414"/>
    <lineage>
        <taxon>Bacteria</taxon>
        <taxon>Thermotogati</taxon>
        <taxon>Deinococcota</taxon>
        <taxon>Deinococci</taxon>
        <taxon>Deinococcales</taxon>
        <taxon>Deinococcaceae</taxon>
        <taxon>Deinococcus</taxon>
    </lineage>
</organism>
<name>A0ABQ2D1B2_9DEIO</name>
<dbReference type="SUPFAM" id="SSF53850">
    <property type="entry name" value="Periplasmic binding protein-like II"/>
    <property type="match status" value="1"/>
</dbReference>
<evidence type="ECO:0000256" key="1">
    <source>
        <dbReference type="ARBA" id="ARBA00004418"/>
    </source>
</evidence>
<feature type="domain" description="Solute-binding protein family 3/N-terminal" evidence="6">
    <location>
        <begin position="24"/>
        <end position="253"/>
    </location>
</feature>
<evidence type="ECO:0000259" key="6">
    <source>
        <dbReference type="SMART" id="SM00062"/>
    </source>
</evidence>
<dbReference type="PANTHER" id="PTHR30024">
    <property type="entry name" value="ALIPHATIC SULFONATES-BINDING PROTEIN-RELATED"/>
    <property type="match status" value="1"/>
</dbReference>
<keyword evidence="8" id="KW-1185">Reference proteome</keyword>
<dbReference type="PANTHER" id="PTHR30024:SF42">
    <property type="entry name" value="ALIPHATIC SULFONATES-BINDING PROTEIN-RELATED"/>
    <property type="match status" value="1"/>
</dbReference>
<dbReference type="SMART" id="SM00062">
    <property type="entry name" value="PBPb"/>
    <property type="match status" value="1"/>
</dbReference>
<dbReference type="Proteomes" id="UP000632222">
    <property type="component" value="Unassembled WGS sequence"/>
</dbReference>
<proteinExistence type="inferred from homology"/>
<feature type="chain" id="PRO_5045276001" evidence="5">
    <location>
        <begin position="21"/>
        <end position="322"/>
    </location>
</feature>
<dbReference type="NCBIfam" id="TIGR01728">
    <property type="entry name" value="SsuA_fam"/>
    <property type="match status" value="1"/>
</dbReference>
<dbReference type="InterPro" id="IPR010067">
    <property type="entry name" value="ABC_SsuA_sub-bd"/>
</dbReference>
<gene>
    <name evidence="7" type="ORF">GCM10008938_21310</name>
</gene>
<evidence type="ECO:0000256" key="4">
    <source>
        <dbReference type="ARBA" id="ARBA00022729"/>
    </source>
</evidence>
<evidence type="ECO:0000313" key="7">
    <source>
        <dbReference type="EMBL" id="GGJ34905.1"/>
    </source>
</evidence>
<comment type="caution">
    <text evidence="7">The sequence shown here is derived from an EMBL/GenBank/DDBJ whole genome shotgun (WGS) entry which is preliminary data.</text>
</comment>